<dbReference type="InterPro" id="IPR035247">
    <property type="entry name" value="PRMT5_TIM"/>
</dbReference>
<sequence length="411" mass="46519">MHVPPADLFHSQATVIKENEKDVAYFPSTKTDMVFQIGEQNIARSVVGRISTWIDADSSLPTSKKKSERAIERELAWASHLSLPAVSIRLRKRNNTNLIRIVINHILRESNYTRVSPHCVNSLSCNLQIWFAIPIDLSTACDSSIACSDGLNLSMNESTWHWWSDISSLGLDVSENLSVALILTENLPDMSVIKRWLSEPVACLYVPISLFITNNKGYPILPKAHQSIKSQVMISGEESTPIEEFRIYQKYITWLFNNSMKPDLYDEHSHGMEDQIQEPLQPLKDNLSSGTYSIFEMDPYKYKAYEEAIYKAILDLDKALKPKIDESDRKLVVMVLGAGRGPLVAAALAASDKANVAIRVYIVEKNPNAVYTLQDRMTNEWKERDIFLLPGDMREQSPPEKADIFKSLLVT</sequence>
<comment type="caution">
    <text evidence="7">The sequence shown here is derived from an EMBL/GenBank/DDBJ whole genome shotgun (WGS) entry which is preliminary data.</text>
</comment>
<evidence type="ECO:0000256" key="1">
    <source>
        <dbReference type="ARBA" id="ARBA00018777"/>
    </source>
</evidence>
<dbReference type="Gene3D" id="3.40.50.150">
    <property type="entry name" value="Vaccinia Virus protein VP39"/>
    <property type="match status" value="1"/>
</dbReference>
<dbReference type="Pfam" id="PF05185">
    <property type="entry name" value="PRMT5"/>
    <property type="match status" value="1"/>
</dbReference>
<feature type="site" description="Critical for specifying symmetric addition of methyl groups" evidence="4">
    <location>
        <position position="295"/>
    </location>
</feature>
<dbReference type="GO" id="GO:0016274">
    <property type="term" value="F:protein-arginine N-methyltransferase activity"/>
    <property type="evidence" value="ECO:0007669"/>
    <property type="project" value="UniProtKB-ARBA"/>
</dbReference>
<proteinExistence type="predicted"/>
<feature type="binding site" evidence="3">
    <location>
        <position position="292"/>
    </location>
    <ligand>
        <name>S-adenosyl-L-methionine</name>
        <dbReference type="ChEBI" id="CHEBI:59789"/>
    </ligand>
</feature>
<dbReference type="PANTHER" id="PTHR10738:SF0">
    <property type="entry name" value="PROTEIN ARGININE N-METHYLTRANSFERASE 5"/>
    <property type="match status" value="1"/>
</dbReference>
<dbReference type="InterPro" id="IPR035075">
    <property type="entry name" value="PRMT5"/>
</dbReference>
<dbReference type="AlphaFoldDB" id="A0ABD2Q693"/>
<dbReference type="InterPro" id="IPR007857">
    <property type="entry name" value="Arg_MeTrfase_PRMT5"/>
</dbReference>
<dbReference type="Proteomes" id="UP001626550">
    <property type="component" value="Unassembled WGS sequence"/>
</dbReference>
<reference evidence="7 8" key="1">
    <citation type="submission" date="2024-11" db="EMBL/GenBank/DDBJ databases">
        <title>Adaptive evolution of stress response genes in parasites aligns with host niche diversity.</title>
        <authorList>
            <person name="Hahn C."/>
            <person name="Resl P."/>
        </authorList>
    </citation>
    <scope>NUCLEOTIDE SEQUENCE [LARGE SCALE GENOMIC DNA]</scope>
    <source>
        <strain evidence="7">EGGRZ-B1_66</strain>
        <tissue evidence="7">Body</tissue>
    </source>
</reference>
<dbReference type="SUPFAM" id="SSF53335">
    <property type="entry name" value="S-adenosyl-L-methionine-dependent methyltransferases"/>
    <property type="match status" value="1"/>
</dbReference>
<accession>A0ABD2Q693</accession>
<evidence type="ECO:0000259" key="6">
    <source>
        <dbReference type="Pfam" id="PF17285"/>
    </source>
</evidence>
<evidence type="ECO:0000313" key="7">
    <source>
        <dbReference type="EMBL" id="KAL3315105.1"/>
    </source>
</evidence>
<dbReference type="Gene3D" id="3.20.20.150">
    <property type="entry name" value="Divalent-metal-dependent TIM barrel enzymes"/>
    <property type="match status" value="1"/>
</dbReference>
<dbReference type="PANTHER" id="PTHR10738">
    <property type="entry name" value="PROTEIN ARGININE N-METHYLTRANSFERASE 5"/>
    <property type="match status" value="1"/>
</dbReference>
<keyword evidence="2 3" id="KW-0949">S-adenosyl-L-methionine</keyword>
<evidence type="ECO:0000256" key="2">
    <source>
        <dbReference type="ARBA" id="ARBA00022691"/>
    </source>
</evidence>
<dbReference type="InterPro" id="IPR025799">
    <property type="entry name" value="Arg_MeTrfase"/>
</dbReference>
<gene>
    <name evidence="7" type="ORF">Ciccas_006261</name>
</gene>
<dbReference type="Pfam" id="PF17285">
    <property type="entry name" value="PRMT5_TIM"/>
    <property type="match status" value="1"/>
</dbReference>
<feature type="binding site" evidence="3">
    <location>
        <position position="364"/>
    </location>
    <ligand>
        <name>S-adenosyl-L-methionine</name>
        <dbReference type="ChEBI" id="CHEBI:59789"/>
    </ligand>
</feature>
<evidence type="ECO:0000256" key="4">
    <source>
        <dbReference type="PIRSR" id="PIRSR015894-3"/>
    </source>
</evidence>
<protein>
    <recommendedName>
        <fullName evidence="1">Protein arginine N-methyltransferase 5</fullName>
    </recommendedName>
</protein>
<name>A0ABD2Q693_9PLAT</name>
<feature type="domain" description="PRMT5 TIM barrel" evidence="6">
    <location>
        <begin position="26"/>
        <end position="236"/>
    </location>
</feature>
<dbReference type="GO" id="GO:0032259">
    <property type="term" value="P:methylation"/>
    <property type="evidence" value="ECO:0007669"/>
    <property type="project" value="UniProtKB-KW"/>
</dbReference>
<evidence type="ECO:0000259" key="5">
    <source>
        <dbReference type="Pfam" id="PF05185"/>
    </source>
</evidence>
<evidence type="ECO:0000313" key="8">
    <source>
        <dbReference type="Proteomes" id="UP001626550"/>
    </source>
</evidence>
<dbReference type="PIRSF" id="PIRSF015894">
    <property type="entry name" value="Skb1_MeTrfase"/>
    <property type="match status" value="1"/>
</dbReference>
<evidence type="ECO:0000256" key="3">
    <source>
        <dbReference type="PIRSR" id="PIRSR015894-2"/>
    </source>
</evidence>
<organism evidence="7 8">
    <name type="scientific">Cichlidogyrus casuarinus</name>
    <dbReference type="NCBI Taxonomy" id="1844966"/>
    <lineage>
        <taxon>Eukaryota</taxon>
        <taxon>Metazoa</taxon>
        <taxon>Spiralia</taxon>
        <taxon>Lophotrochozoa</taxon>
        <taxon>Platyhelminthes</taxon>
        <taxon>Monogenea</taxon>
        <taxon>Monopisthocotylea</taxon>
        <taxon>Dactylogyridea</taxon>
        <taxon>Ancyrocephalidae</taxon>
        <taxon>Cichlidogyrus</taxon>
    </lineage>
</organism>
<feature type="binding site" evidence="3">
    <location>
        <begin position="392"/>
        <end position="393"/>
    </location>
    <ligand>
        <name>S-adenosyl-L-methionine</name>
        <dbReference type="ChEBI" id="CHEBI:59789"/>
    </ligand>
</feature>
<dbReference type="InterPro" id="IPR029063">
    <property type="entry name" value="SAM-dependent_MTases_sf"/>
</dbReference>
<feature type="domain" description="PRMT5 arginine-N-methyltransferase" evidence="5">
    <location>
        <begin position="268"/>
        <end position="409"/>
    </location>
</feature>
<dbReference type="EMBL" id="JBJKFK010000825">
    <property type="protein sequence ID" value="KAL3315105.1"/>
    <property type="molecule type" value="Genomic_DNA"/>
</dbReference>
<keyword evidence="8" id="KW-1185">Reference proteome</keyword>
<feature type="binding site" evidence="3">
    <location>
        <begin position="301"/>
        <end position="302"/>
    </location>
    <ligand>
        <name>S-adenosyl-L-methionine</name>
        <dbReference type="ChEBI" id="CHEBI:59789"/>
    </ligand>
</feature>